<evidence type="ECO:0000259" key="5">
    <source>
        <dbReference type="SMART" id="SM00534"/>
    </source>
</evidence>
<keyword evidence="4" id="KW-0378">Hydrolase</keyword>
<keyword evidence="1 4" id="KW-0547">Nucleotide-binding</keyword>
<dbReference type="SUPFAM" id="SSF52540">
    <property type="entry name" value="P-loop containing nucleoside triphosphate hydrolases"/>
    <property type="match status" value="1"/>
</dbReference>
<dbReference type="InterPro" id="IPR000432">
    <property type="entry name" value="DNA_mismatch_repair_MutS_C"/>
</dbReference>
<dbReference type="Gene3D" id="3.40.50.300">
    <property type="entry name" value="P-loop containing nucleotide triphosphate hydrolases"/>
    <property type="match status" value="1"/>
</dbReference>
<reference evidence="7" key="1">
    <citation type="submission" date="2019-05" db="EMBL/GenBank/DDBJ databases">
        <title>Complete Genome Sequence and Methylation Pattern of the Halophilic Archaeon Natrinema pallidum BOL6-1.</title>
        <authorList>
            <person name="DasSarma P."/>
            <person name="DasSarma B.P."/>
            <person name="DasSarma S.L."/>
            <person name="Martinez F.L."/>
            <person name="Guzman D."/>
            <person name="Roberts R.J."/>
            <person name="DasSarma S."/>
        </authorList>
    </citation>
    <scope>NUCLEOTIDE SEQUENCE [LARGE SCALE GENOMIC DNA]</scope>
    <source>
        <strain evidence="7">BOL6-1</strain>
    </source>
</reference>
<gene>
    <name evidence="4" type="primary">mutS2</name>
    <name evidence="6" type="ORF">FGF80_01065</name>
</gene>
<dbReference type="SUPFAM" id="SSF47781">
    <property type="entry name" value="RuvA domain 2-like"/>
    <property type="match status" value="1"/>
</dbReference>
<comment type="function">
    <text evidence="4">Has ATPase and non-specific DNA-binding activities.</text>
</comment>
<dbReference type="PANTHER" id="PTHR11361">
    <property type="entry name" value="DNA MISMATCH REPAIR PROTEIN MUTS FAMILY MEMBER"/>
    <property type="match status" value="1"/>
</dbReference>
<dbReference type="EMBL" id="CP040637">
    <property type="protein sequence ID" value="QCW01915.1"/>
    <property type="molecule type" value="Genomic_DNA"/>
</dbReference>
<dbReference type="GO" id="GO:0030983">
    <property type="term" value="F:mismatched DNA binding"/>
    <property type="evidence" value="ECO:0007669"/>
    <property type="project" value="InterPro"/>
</dbReference>
<dbReference type="RefSeq" id="WP_138651725.1">
    <property type="nucleotide sequence ID" value="NZ_CP040637.1"/>
</dbReference>
<comment type="cofactor">
    <cofactor evidence="4">
        <name>a divalent metal cation</name>
        <dbReference type="ChEBI" id="CHEBI:60240"/>
    </cofactor>
</comment>
<dbReference type="HAMAP" id="MF_00971">
    <property type="entry name" value="MutS2_archaea"/>
    <property type="match status" value="1"/>
</dbReference>
<dbReference type="GeneID" id="96154511"/>
<evidence type="ECO:0000256" key="3">
    <source>
        <dbReference type="ARBA" id="ARBA00023125"/>
    </source>
</evidence>
<dbReference type="GO" id="GO:0006298">
    <property type="term" value="P:mismatch repair"/>
    <property type="evidence" value="ECO:0007669"/>
    <property type="project" value="InterPro"/>
</dbReference>
<name>A0A4P9TCW6_9EURY</name>
<evidence type="ECO:0000313" key="6">
    <source>
        <dbReference type="EMBL" id="QCW01915.1"/>
    </source>
</evidence>
<evidence type="ECO:0000256" key="1">
    <source>
        <dbReference type="ARBA" id="ARBA00022741"/>
    </source>
</evidence>
<dbReference type="PIRSF" id="PIRSF029254">
    <property type="entry name" value="MutS_C_archaeal"/>
    <property type="match status" value="1"/>
</dbReference>
<proteinExistence type="inferred from homology"/>
<dbReference type="GO" id="GO:0005524">
    <property type="term" value="F:ATP binding"/>
    <property type="evidence" value="ECO:0007669"/>
    <property type="project" value="UniProtKB-UniRule"/>
</dbReference>
<dbReference type="Pfam" id="PF00488">
    <property type="entry name" value="MutS_V"/>
    <property type="match status" value="1"/>
</dbReference>
<dbReference type="InterPro" id="IPR010994">
    <property type="entry name" value="RuvA_2-like"/>
</dbReference>
<accession>A0A4P9TCW6</accession>
<dbReference type="GO" id="GO:0140664">
    <property type="term" value="F:ATP-dependent DNA damage sensor activity"/>
    <property type="evidence" value="ECO:0007669"/>
    <property type="project" value="InterPro"/>
</dbReference>
<organism evidence="6 7">
    <name type="scientific">Natrinema pallidum</name>
    <dbReference type="NCBI Taxonomy" id="69527"/>
    <lineage>
        <taxon>Archaea</taxon>
        <taxon>Methanobacteriati</taxon>
        <taxon>Methanobacteriota</taxon>
        <taxon>Stenosarchaea group</taxon>
        <taxon>Halobacteria</taxon>
        <taxon>Halobacteriales</taxon>
        <taxon>Natrialbaceae</taxon>
        <taxon>Natrinema</taxon>
    </lineage>
</organism>
<keyword evidence="3 4" id="KW-0238">DNA-binding</keyword>
<evidence type="ECO:0000256" key="4">
    <source>
        <dbReference type="HAMAP-Rule" id="MF_00971"/>
    </source>
</evidence>
<dbReference type="Pfam" id="PF14520">
    <property type="entry name" value="HHH_5"/>
    <property type="match status" value="1"/>
</dbReference>
<comment type="similarity">
    <text evidence="4">Belongs to the DNA mismatch repair MutS family. Archaeal Muts2 subfamily.</text>
</comment>
<keyword evidence="6" id="KW-0255">Endonuclease</keyword>
<dbReference type="AlphaFoldDB" id="A0A4P9TCW6"/>
<keyword evidence="2 4" id="KW-0067">ATP-binding</keyword>
<protein>
    <recommendedName>
        <fullName evidence="4">DNA-binding protein MutS2</fullName>
    </recommendedName>
</protein>
<keyword evidence="6" id="KW-0540">Nuclease</keyword>
<dbReference type="KEGG" id="npl:FGF80_01065"/>
<dbReference type="InterPro" id="IPR027417">
    <property type="entry name" value="P-loop_NTPase"/>
</dbReference>
<dbReference type="Gene3D" id="1.10.150.20">
    <property type="entry name" value="5' to 3' exonuclease, C-terminal subdomain"/>
    <property type="match status" value="1"/>
</dbReference>
<evidence type="ECO:0000313" key="7">
    <source>
        <dbReference type="Proteomes" id="UP000307562"/>
    </source>
</evidence>
<dbReference type="InterPro" id="IPR045076">
    <property type="entry name" value="MutS"/>
</dbReference>
<sequence>MDLESIPGVGEKTARALSELDDPERALRTGDVATIATAPGISQGRAARIARGAIRLEHDDPGGFLATDRAREVYRTVRSLLEARTVTDYAAQRLATIYPSPCRSRIAEVQAFAREALERDPDPDVLAALEGVAPLREPGDVRVRERCLATTDAERYSEAREMIPELSVEVVEDAQGLAELARGYSTVIALDESFAGVTLDGDVQVRPDALETPAEVVPERPLAFFARNRDRLQAAIAVHRAADLEAPCDLAALEDGLSRLTEDGTVAGDDELDRLTTAIDDLDAAASAAEGVANDQLRGAIREQDVTIEGSDLLSLVERGAGVDSLLSRELADEYARAVAAARDHLVDALDLDQGESEIARRAFSDEPTFPVERDEDVIGRLREELTAAKERRAGRLKRDLAADLADRREGARRLVRDALELDVELAIARFADDFACTMPTVVEPAAIEDETAAGVGFAIEGGRSPVLDEPLERIDPVDYEVSGVALLSGVNSGGKTATLDLVASVVVLAHMGLPVPAERVRLRRFDDLHYHAKTQGTLDAGAFESTVRAFADLAQGGEGSLVLVDELESITEPGASARIIAGILEALSENGATAVFVSHLADEIREMADFDVTVDGIEAVGLVDGELEVNRSPVKDHLARSTPELIVEKLAGEHDSAFYGALLEKFE</sequence>
<dbReference type="SMART" id="SM00534">
    <property type="entry name" value="MUTSac"/>
    <property type="match status" value="1"/>
</dbReference>
<dbReference type="PANTHER" id="PTHR11361:SF125">
    <property type="entry name" value="DNA-BINDING PROTEIN MUTS2"/>
    <property type="match status" value="1"/>
</dbReference>
<dbReference type="Proteomes" id="UP000307562">
    <property type="component" value="Chromosome"/>
</dbReference>
<keyword evidence="7" id="KW-1185">Reference proteome</keyword>
<dbReference type="InterPro" id="IPR012401">
    <property type="entry name" value="DNA-bd_MutS2_arc"/>
</dbReference>
<dbReference type="GO" id="GO:0016787">
    <property type="term" value="F:hydrolase activity"/>
    <property type="evidence" value="ECO:0007669"/>
    <property type="project" value="UniProtKB-KW"/>
</dbReference>
<feature type="domain" description="DNA mismatch repair proteins mutS family" evidence="5">
    <location>
        <begin position="483"/>
        <end position="668"/>
    </location>
</feature>
<feature type="binding site" evidence="4">
    <location>
        <begin position="490"/>
        <end position="497"/>
    </location>
    <ligand>
        <name>ATP</name>
        <dbReference type="ChEBI" id="CHEBI:30616"/>
    </ligand>
</feature>
<dbReference type="GO" id="GO:0004519">
    <property type="term" value="F:endonuclease activity"/>
    <property type="evidence" value="ECO:0007669"/>
    <property type="project" value="UniProtKB-KW"/>
</dbReference>
<evidence type="ECO:0000256" key="2">
    <source>
        <dbReference type="ARBA" id="ARBA00022840"/>
    </source>
</evidence>